<dbReference type="GO" id="GO:0005762">
    <property type="term" value="C:mitochondrial large ribosomal subunit"/>
    <property type="evidence" value="ECO:0007669"/>
    <property type="project" value="TreeGrafter"/>
</dbReference>
<dbReference type="AlphaFoldDB" id="A0A3B3SE61"/>
<reference evidence="8" key="2">
    <citation type="submission" date="2025-09" db="UniProtKB">
        <authorList>
            <consortium name="Ensembl"/>
        </authorList>
    </citation>
    <scope>IDENTIFICATION</scope>
</reference>
<keyword evidence="9" id="KW-1185">Reference proteome</keyword>
<protein>
    <recommendedName>
        <fullName evidence="7">Large ribosomal subunit protein mL54</fullName>
    </recommendedName>
</protein>
<dbReference type="GO" id="GO:0003735">
    <property type="term" value="F:structural constituent of ribosome"/>
    <property type="evidence" value="ECO:0007669"/>
    <property type="project" value="TreeGrafter"/>
</dbReference>
<evidence type="ECO:0000313" key="9">
    <source>
        <dbReference type="Proteomes" id="UP000261540"/>
    </source>
</evidence>
<keyword evidence="2" id="KW-0809">Transit peptide</keyword>
<evidence type="ECO:0000313" key="8">
    <source>
        <dbReference type="Ensembl" id="ENSPKIP00000028271.1"/>
    </source>
</evidence>
<evidence type="ECO:0000256" key="3">
    <source>
        <dbReference type="ARBA" id="ARBA00022980"/>
    </source>
</evidence>
<organism evidence="8 9">
    <name type="scientific">Paramormyrops kingsleyae</name>
    <dbReference type="NCBI Taxonomy" id="1676925"/>
    <lineage>
        <taxon>Eukaryota</taxon>
        <taxon>Metazoa</taxon>
        <taxon>Chordata</taxon>
        <taxon>Craniata</taxon>
        <taxon>Vertebrata</taxon>
        <taxon>Euteleostomi</taxon>
        <taxon>Actinopterygii</taxon>
        <taxon>Neopterygii</taxon>
        <taxon>Teleostei</taxon>
        <taxon>Osteoglossocephala</taxon>
        <taxon>Osteoglossomorpha</taxon>
        <taxon>Osteoglossiformes</taxon>
        <taxon>Mormyridae</taxon>
        <taxon>Paramormyrops</taxon>
    </lineage>
</organism>
<dbReference type="GeneTree" id="ENSGT00390000001201"/>
<reference evidence="8" key="1">
    <citation type="submission" date="2025-08" db="UniProtKB">
        <authorList>
            <consortium name="Ensembl"/>
        </authorList>
    </citation>
    <scope>IDENTIFICATION</scope>
</reference>
<keyword evidence="4" id="KW-0496">Mitochondrion</keyword>
<dbReference type="PANTHER" id="PTHR28595">
    <property type="entry name" value="39S RIBOSOMAL PROTEIN L54, MITOCHONDRIAL"/>
    <property type="match status" value="1"/>
</dbReference>
<evidence type="ECO:0000256" key="6">
    <source>
        <dbReference type="ARBA" id="ARBA00033752"/>
    </source>
</evidence>
<comment type="subcellular location">
    <subcellularLocation>
        <location evidence="1">Mitochondrion</location>
    </subcellularLocation>
</comment>
<accession>A0A3B3SE61</accession>
<dbReference type="PANTHER" id="PTHR28595:SF1">
    <property type="entry name" value="LARGE RIBOSOMAL SUBUNIT PROTEIN ML54"/>
    <property type="match status" value="1"/>
</dbReference>
<dbReference type="STRING" id="1676925.ENSPKIP00000028271"/>
<evidence type="ECO:0000256" key="4">
    <source>
        <dbReference type="ARBA" id="ARBA00023128"/>
    </source>
</evidence>
<keyword evidence="5" id="KW-0687">Ribonucleoprotein</keyword>
<comment type="similarity">
    <text evidence="6">Belongs to the mitochondrion-specific ribosomal protein mL54 family.</text>
</comment>
<keyword evidence="3" id="KW-0689">Ribosomal protein</keyword>
<evidence type="ECO:0000256" key="2">
    <source>
        <dbReference type="ARBA" id="ARBA00022946"/>
    </source>
</evidence>
<name>A0A3B3SE61_9TELE</name>
<dbReference type="Ensembl" id="ENSPKIT00000009048.1">
    <property type="protein sequence ID" value="ENSPKIP00000028271.1"/>
    <property type="gene ID" value="ENSPKIG00000009984.1"/>
</dbReference>
<sequence>MARGRLWGSLVYKTTPVAGNTSRRRLGQRTLWKKSVEMSALFGVVSKFRFIVQKSEYVAHAFHFRIQTCGYATKKAATKGKSKGMTKETLKGPEVCKDPVHLTSHAVGVNIFKQGQDPPLQPPEEYPAWLFQLNLGPPKKISELDPDSHGYLKRVRKEHIWRDNKLRKGKKF</sequence>
<evidence type="ECO:0000256" key="5">
    <source>
        <dbReference type="ARBA" id="ARBA00023274"/>
    </source>
</evidence>
<dbReference type="Proteomes" id="UP000261540">
    <property type="component" value="Unplaced"/>
</dbReference>
<dbReference type="Pfam" id="PF08561">
    <property type="entry name" value="Ribosomal_L37"/>
    <property type="match status" value="1"/>
</dbReference>
<dbReference type="InterPro" id="IPR013870">
    <property type="entry name" value="Ribosomal_mL54"/>
</dbReference>
<evidence type="ECO:0000256" key="7">
    <source>
        <dbReference type="ARBA" id="ARBA00035179"/>
    </source>
</evidence>
<evidence type="ECO:0000256" key="1">
    <source>
        <dbReference type="ARBA" id="ARBA00004173"/>
    </source>
</evidence>
<proteinExistence type="inferred from homology"/>